<keyword evidence="4 10" id="KW-0812">Transmembrane</keyword>
<comment type="caution">
    <text evidence="14">The sequence shown here is derived from an EMBL/GenBank/DDBJ whole genome shotgun (WGS) entry which is preliminary data.</text>
</comment>
<dbReference type="Gene3D" id="3.30.465.10">
    <property type="match status" value="1"/>
</dbReference>
<dbReference type="Gene3D" id="3.10.580.10">
    <property type="entry name" value="CBS-domain"/>
    <property type="match status" value="1"/>
</dbReference>
<keyword evidence="7 9" id="KW-0129">CBS domain</keyword>
<dbReference type="FunFam" id="3.10.580.10:FF:000002">
    <property type="entry name" value="Magnesium/cobalt efflux protein CorC"/>
    <property type="match status" value="1"/>
</dbReference>
<dbReference type="InterPro" id="IPR000644">
    <property type="entry name" value="CBS_dom"/>
</dbReference>
<dbReference type="Pfam" id="PF00571">
    <property type="entry name" value="CBS"/>
    <property type="match status" value="2"/>
</dbReference>
<keyword evidence="8 10" id="KW-0472">Membrane</keyword>
<evidence type="ECO:0000259" key="12">
    <source>
        <dbReference type="PROSITE" id="PS51371"/>
    </source>
</evidence>
<evidence type="ECO:0000313" key="14">
    <source>
        <dbReference type="EMBL" id="ODR49709.1"/>
    </source>
</evidence>
<dbReference type="InterPro" id="IPR044751">
    <property type="entry name" value="Ion_transp-like_CBS"/>
</dbReference>
<dbReference type="InterPro" id="IPR005170">
    <property type="entry name" value="Transptr-assoc_dom"/>
</dbReference>
<evidence type="ECO:0000256" key="4">
    <source>
        <dbReference type="ARBA" id="ARBA00022692"/>
    </source>
</evidence>
<dbReference type="PANTHER" id="PTHR22777:SF32">
    <property type="entry name" value="UPF0053 INNER MEMBRANE PROTEIN YFJD"/>
    <property type="match status" value="1"/>
</dbReference>
<evidence type="ECO:0000313" key="15">
    <source>
        <dbReference type="EMBL" id="ODR60423.1"/>
    </source>
</evidence>
<dbReference type="AlphaFoldDB" id="A0A1E3UI13"/>
<reference evidence="14 16" key="2">
    <citation type="submission" date="2016-08" db="EMBL/GenBank/DDBJ databases">
        <authorList>
            <person name="Seilhamer J.J."/>
        </authorList>
    </citation>
    <scope>NUCLEOTIDE SEQUENCE [LARGE SCALE GENOMIC DNA]</scope>
    <source>
        <strain evidence="14 16">NML150140-1</strain>
    </source>
</reference>
<keyword evidence="17" id="KW-1185">Reference proteome</keyword>
<feature type="domain" description="CBS" evidence="12">
    <location>
        <begin position="265"/>
        <end position="325"/>
    </location>
</feature>
<evidence type="ECO:0000256" key="3">
    <source>
        <dbReference type="ARBA" id="ARBA00022475"/>
    </source>
</evidence>
<dbReference type="PROSITE" id="PS51371">
    <property type="entry name" value="CBS"/>
    <property type="match status" value="1"/>
</dbReference>
<dbReference type="RefSeq" id="WP_069410891.1">
    <property type="nucleotide sequence ID" value="NZ_DBFYTW010000146.1"/>
</dbReference>
<dbReference type="InterPro" id="IPR036318">
    <property type="entry name" value="FAD-bd_PCMH-like_sf"/>
</dbReference>
<dbReference type="SMART" id="SM00116">
    <property type="entry name" value="CBS"/>
    <property type="match status" value="2"/>
</dbReference>
<keyword evidence="6 10" id="KW-1133">Transmembrane helix</keyword>
<dbReference type="EMBL" id="MEHA01000012">
    <property type="protein sequence ID" value="ODR49709.1"/>
    <property type="molecule type" value="Genomic_DNA"/>
</dbReference>
<dbReference type="Proteomes" id="UP000094271">
    <property type="component" value="Unassembled WGS sequence"/>
</dbReference>
<evidence type="ECO:0000256" key="5">
    <source>
        <dbReference type="ARBA" id="ARBA00022737"/>
    </source>
</evidence>
<evidence type="ECO:0000256" key="7">
    <source>
        <dbReference type="ARBA" id="ARBA00023122"/>
    </source>
</evidence>
<comment type="subcellular location">
    <subcellularLocation>
        <location evidence="1">Cell membrane</location>
        <topology evidence="1">Multi-pass membrane protein</topology>
    </subcellularLocation>
</comment>
<evidence type="ECO:0000256" key="11">
    <source>
        <dbReference type="SAM" id="Phobius"/>
    </source>
</evidence>
<feature type="transmembrane region" description="Helical" evidence="11">
    <location>
        <begin position="120"/>
        <end position="142"/>
    </location>
</feature>
<dbReference type="GO" id="GO:0050660">
    <property type="term" value="F:flavin adenine dinucleotide binding"/>
    <property type="evidence" value="ECO:0007669"/>
    <property type="project" value="InterPro"/>
</dbReference>
<dbReference type="PROSITE" id="PS51846">
    <property type="entry name" value="CNNM"/>
    <property type="match status" value="1"/>
</dbReference>
<proteinExistence type="inferred from homology"/>
<evidence type="ECO:0000256" key="8">
    <source>
        <dbReference type="ARBA" id="ARBA00023136"/>
    </source>
</evidence>
<gene>
    <name evidence="14" type="ORF">BEI59_17385</name>
    <name evidence="15" type="ORF">BEI63_04385</name>
</gene>
<dbReference type="GO" id="GO:0005886">
    <property type="term" value="C:plasma membrane"/>
    <property type="evidence" value="ECO:0007669"/>
    <property type="project" value="UniProtKB-SubCell"/>
</dbReference>
<dbReference type="EMBL" id="MEHD01000011">
    <property type="protein sequence ID" value="ODR60423.1"/>
    <property type="molecule type" value="Genomic_DNA"/>
</dbReference>
<sequence>MNVTLIIILLCIIMSGYFSATETAFSSLNRIRIKNMADKGNKRAALVLKLSEDYDRLLSTILIGNNIVNIACASLSTLLFVRLLGEDAGASVSTAVTTVIVLVFGEVSPKSIAKESPEKFSMFSAPILNFMAVLLTPLNFLFKQWKKVLSRFFHSSASQGITEEELITIVEEARQDGGIDEQEGDLLRNALEFNELKAADILTPRIDVVGVNVCAGAEEIASVFTETGYSRLPVYQDSIDNIVGILYHKDFYNKIYGTGKGIKDVIRPALFITRHKKISQLLQELQASNHHIAVVIDEFGGTVGIVTLEDILEELVGEIWDEHDEIIRSVEKLSDDEFLVLGNANVDKLLELLGYDEETEAVTVNGWIMNELQKLPEKGDSFRFHEWQVTVMEMEERRVKSARICRCGQC</sequence>
<evidence type="ECO:0000256" key="2">
    <source>
        <dbReference type="ARBA" id="ARBA00006337"/>
    </source>
</evidence>
<feature type="domain" description="CNNM transmembrane" evidence="13">
    <location>
        <begin position="1"/>
        <end position="183"/>
    </location>
</feature>
<dbReference type="Pfam" id="PF03471">
    <property type="entry name" value="CorC_HlyC"/>
    <property type="match status" value="1"/>
</dbReference>
<comment type="similarity">
    <text evidence="2">Belongs to the UPF0053 family.</text>
</comment>
<evidence type="ECO:0000256" key="10">
    <source>
        <dbReference type="PROSITE-ProRule" id="PRU01193"/>
    </source>
</evidence>
<dbReference type="CDD" id="cd04590">
    <property type="entry name" value="CBS_pair_CorC_HlyC_assoc"/>
    <property type="match status" value="1"/>
</dbReference>
<organism evidence="14 16">
    <name type="scientific">Eisenbergiella tayi</name>
    <dbReference type="NCBI Taxonomy" id="1432052"/>
    <lineage>
        <taxon>Bacteria</taxon>
        <taxon>Bacillati</taxon>
        <taxon>Bacillota</taxon>
        <taxon>Clostridia</taxon>
        <taxon>Lachnospirales</taxon>
        <taxon>Lachnospiraceae</taxon>
        <taxon>Eisenbergiella</taxon>
    </lineage>
</organism>
<dbReference type="SMART" id="SM01091">
    <property type="entry name" value="CorC_HlyC"/>
    <property type="match status" value="1"/>
</dbReference>
<keyword evidence="3" id="KW-1003">Cell membrane</keyword>
<accession>A0A1E3UI13</accession>
<dbReference type="InterPro" id="IPR046342">
    <property type="entry name" value="CBS_dom_sf"/>
</dbReference>
<dbReference type="InterPro" id="IPR016169">
    <property type="entry name" value="FAD-bd_PCMH_sub2"/>
</dbReference>
<dbReference type="OrthoDB" id="9798188at2"/>
<dbReference type="PANTHER" id="PTHR22777">
    <property type="entry name" value="HEMOLYSIN-RELATED"/>
    <property type="match status" value="1"/>
</dbReference>
<evidence type="ECO:0000256" key="1">
    <source>
        <dbReference type="ARBA" id="ARBA00004651"/>
    </source>
</evidence>
<dbReference type="SUPFAM" id="SSF54631">
    <property type="entry name" value="CBS-domain pair"/>
    <property type="match status" value="1"/>
</dbReference>
<evidence type="ECO:0000259" key="13">
    <source>
        <dbReference type="PROSITE" id="PS51846"/>
    </source>
</evidence>
<protein>
    <submittedName>
        <fullName evidence="14">Transporter</fullName>
    </submittedName>
</protein>
<evidence type="ECO:0000256" key="9">
    <source>
        <dbReference type="PROSITE-ProRule" id="PRU00703"/>
    </source>
</evidence>
<keyword evidence="5" id="KW-0677">Repeat</keyword>
<name>A0A1E3UI13_9FIRM</name>
<dbReference type="Proteomes" id="UP000094869">
    <property type="component" value="Unassembled WGS sequence"/>
</dbReference>
<reference evidence="15 17" key="1">
    <citation type="submission" date="2016-08" db="EMBL/GenBank/DDBJ databases">
        <title>Characterization of Isolates of Eisenbergiella tayi Derived from Blood Cultures, Using Whole Genome Sequencing.</title>
        <authorList>
            <person name="Bernier A.-M."/>
            <person name="Burdz T."/>
            <person name="Wiebe D."/>
            <person name="Bernard K."/>
        </authorList>
    </citation>
    <scope>NUCLEOTIDE SEQUENCE [LARGE SCALE GENOMIC DNA]</scope>
    <source>
        <strain evidence="15 17">NML120146</strain>
    </source>
</reference>
<evidence type="ECO:0000256" key="6">
    <source>
        <dbReference type="ARBA" id="ARBA00022989"/>
    </source>
</evidence>
<dbReference type="InterPro" id="IPR002550">
    <property type="entry name" value="CNNM"/>
</dbReference>
<feature type="transmembrane region" description="Helical" evidence="11">
    <location>
        <begin position="57"/>
        <end position="81"/>
    </location>
</feature>
<dbReference type="Pfam" id="PF01595">
    <property type="entry name" value="CNNM"/>
    <property type="match status" value="1"/>
</dbReference>
<evidence type="ECO:0000313" key="16">
    <source>
        <dbReference type="Proteomes" id="UP000094271"/>
    </source>
</evidence>
<feature type="transmembrane region" description="Helical" evidence="11">
    <location>
        <begin position="88"/>
        <end position="108"/>
    </location>
</feature>
<evidence type="ECO:0000313" key="17">
    <source>
        <dbReference type="Proteomes" id="UP000094869"/>
    </source>
</evidence>
<dbReference type="SUPFAM" id="SSF56176">
    <property type="entry name" value="FAD-binding/transporter-associated domain-like"/>
    <property type="match status" value="1"/>
</dbReference>